<feature type="compositionally biased region" description="Polar residues" evidence="11">
    <location>
        <begin position="1"/>
        <end position="18"/>
    </location>
</feature>
<dbReference type="GO" id="GO:0006397">
    <property type="term" value="P:mRNA processing"/>
    <property type="evidence" value="ECO:0007669"/>
    <property type="project" value="UniProtKB-KW"/>
</dbReference>
<keyword evidence="5 10" id="KW-0694">RNA-binding</keyword>
<dbReference type="CDD" id="cd00590">
    <property type="entry name" value="RRM_SF"/>
    <property type="match status" value="1"/>
</dbReference>
<feature type="compositionally biased region" description="Basic and acidic residues" evidence="11">
    <location>
        <begin position="1273"/>
        <end position="1292"/>
    </location>
</feature>
<dbReference type="FunFam" id="3.30.70.330:FF:000711">
    <property type="entry name" value="Pre-mRNA splicing factor (Prp24), putative"/>
    <property type="match status" value="1"/>
</dbReference>
<organism evidence="13 14">
    <name type="scientific">Aspergillus bertholletiae</name>
    <dbReference type="NCBI Taxonomy" id="1226010"/>
    <lineage>
        <taxon>Eukaryota</taxon>
        <taxon>Fungi</taxon>
        <taxon>Dikarya</taxon>
        <taxon>Ascomycota</taxon>
        <taxon>Pezizomycotina</taxon>
        <taxon>Eurotiomycetes</taxon>
        <taxon>Eurotiomycetidae</taxon>
        <taxon>Eurotiales</taxon>
        <taxon>Aspergillaceae</taxon>
        <taxon>Aspergillus</taxon>
        <taxon>Aspergillus subgen. Circumdati</taxon>
    </lineage>
</organism>
<dbReference type="InterPro" id="IPR012677">
    <property type="entry name" value="Nucleotide-bd_a/b_plait_sf"/>
</dbReference>
<feature type="compositionally biased region" description="Low complexity" evidence="11">
    <location>
        <begin position="1255"/>
        <end position="1264"/>
    </location>
</feature>
<keyword evidence="6" id="KW-0508">mRNA splicing</keyword>
<feature type="region of interest" description="Disordered" evidence="11">
    <location>
        <begin position="769"/>
        <end position="825"/>
    </location>
</feature>
<evidence type="ECO:0000256" key="4">
    <source>
        <dbReference type="ARBA" id="ARBA00022737"/>
    </source>
</evidence>
<evidence type="ECO:0000256" key="2">
    <source>
        <dbReference type="ARBA" id="ARBA00004123"/>
    </source>
</evidence>
<dbReference type="FunFam" id="1.25.40.10:FF:000633">
    <property type="entry name" value="Pre-mRNA splicing factor (Prp24), putative"/>
    <property type="match status" value="1"/>
</dbReference>
<keyword evidence="3" id="KW-0507">mRNA processing</keyword>
<dbReference type="SUPFAM" id="SSF54928">
    <property type="entry name" value="RNA-binding domain, RBD"/>
    <property type="match status" value="4"/>
</dbReference>
<keyword evidence="7" id="KW-0539">Nucleus</keyword>
<dbReference type="EMBL" id="ML736289">
    <property type="protein sequence ID" value="KAE8374258.1"/>
    <property type="molecule type" value="Genomic_DNA"/>
</dbReference>
<evidence type="ECO:0000256" key="8">
    <source>
        <dbReference type="ARBA" id="ARBA00093374"/>
    </source>
</evidence>
<dbReference type="InterPro" id="IPR034397">
    <property type="entry name" value="Prp24_RRM1"/>
</dbReference>
<feature type="compositionally biased region" description="Low complexity" evidence="11">
    <location>
        <begin position="814"/>
        <end position="823"/>
    </location>
</feature>
<dbReference type="SMART" id="SM00360">
    <property type="entry name" value="RRM"/>
    <property type="match status" value="4"/>
</dbReference>
<feature type="compositionally biased region" description="Basic and acidic residues" evidence="11">
    <location>
        <begin position="1195"/>
        <end position="1213"/>
    </location>
</feature>
<dbReference type="InterPro" id="IPR000504">
    <property type="entry name" value="RRM_dom"/>
</dbReference>
<dbReference type="InterPro" id="IPR035979">
    <property type="entry name" value="RBD_domain_sf"/>
</dbReference>
<dbReference type="PANTHER" id="PTHR24012">
    <property type="entry name" value="RNA BINDING PROTEIN"/>
    <property type="match status" value="1"/>
</dbReference>
<evidence type="ECO:0000256" key="9">
    <source>
        <dbReference type="ARBA" id="ARBA00093627"/>
    </source>
</evidence>
<dbReference type="CDD" id="cd12299">
    <property type="entry name" value="RRM4_Prp24"/>
    <property type="match status" value="1"/>
</dbReference>
<feature type="compositionally biased region" description="Basic and acidic residues" evidence="11">
    <location>
        <begin position="786"/>
        <end position="795"/>
    </location>
</feature>
<dbReference type="InterPro" id="IPR008847">
    <property type="entry name" value="Suf"/>
</dbReference>
<feature type="region of interest" description="Disordered" evidence="11">
    <location>
        <begin position="1"/>
        <end position="147"/>
    </location>
</feature>
<proteinExistence type="predicted"/>
<comment type="function">
    <text evidence="1">Component of the cleavage factor IA (CFIA) complex, which is involved in the endonucleolytic cleavage during polyadenylation-dependent pre-mRNA 3'-end formation.</text>
</comment>
<dbReference type="InterPro" id="IPR003107">
    <property type="entry name" value="HAT"/>
</dbReference>
<dbReference type="FunFam" id="3.30.70.330:FF:000523">
    <property type="entry name" value="Pre-mRNA splicing factor (Prp24), putative"/>
    <property type="match status" value="1"/>
</dbReference>
<feature type="compositionally biased region" description="Low complexity" evidence="11">
    <location>
        <begin position="19"/>
        <end position="32"/>
    </location>
</feature>
<dbReference type="Gene3D" id="1.25.40.10">
    <property type="entry name" value="Tetratricopeptide repeat domain"/>
    <property type="match status" value="2"/>
</dbReference>
<evidence type="ECO:0000259" key="12">
    <source>
        <dbReference type="PROSITE" id="PS50102"/>
    </source>
</evidence>
<dbReference type="Pfam" id="PF05843">
    <property type="entry name" value="Suf"/>
    <property type="match status" value="1"/>
</dbReference>
<dbReference type="Pfam" id="PF00076">
    <property type="entry name" value="RRM_1"/>
    <property type="match status" value="3"/>
</dbReference>
<dbReference type="SUPFAM" id="SSF48452">
    <property type="entry name" value="TPR-like"/>
    <property type="match status" value="1"/>
</dbReference>
<dbReference type="InterPro" id="IPR031766">
    <property type="entry name" value="RRM_occluded"/>
</dbReference>
<dbReference type="FunFam" id="1.25.40.10:FF:000632">
    <property type="entry name" value="Pre-mRNA splicing factor (Prp24), putative"/>
    <property type="match status" value="1"/>
</dbReference>
<evidence type="ECO:0000256" key="3">
    <source>
        <dbReference type="ARBA" id="ARBA00022664"/>
    </source>
</evidence>
<dbReference type="SMART" id="SM00386">
    <property type="entry name" value="HAT"/>
    <property type="match status" value="4"/>
</dbReference>
<dbReference type="PROSITE" id="PS50102">
    <property type="entry name" value="RRM"/>
    <property type="match status" value="4"/>
</dbReference>
<dbReference type="GO" id="GO:0005688">
    <property type="term" value="C:U6 snRNP"/>
    <property type="evidence" value="ECO:0007669"/>
    <property type="project" value="UniProtKB-ARBA"/>
</dbReference>
<evidence type="ECO:0000313" key="14">
    <source>
        <dbReference type="Proteomes" id="UP000326198"/>
    </source>
</evidence>
<dbReference type="Proteomes" id="UP000326198">
    <property type="component" value="Unassembled WGS sequence"/>
</dbReference>
<reference evidence="13 14" key="1">
    <citation type="submission" date="2019-04" db="EMBL/GenBank/DDBJ databases">
        <title>Friends and foes A comparative genomics studyof 23 Aspergillus species from section Flavi.</title>
        <authorList>
            <consortium name="DOE Joint Genome Institute"/>
            <person name="Kjaerbolling I."/>
            <person name="Vesth T."/>
            <person name="Frisvad J.C."/>
            <person name="Nybo J.L."/>
            <person name="Theobald S."/>
            <person name="Kildgaard S."/>
            <person name="Isbrandt T."/>
            <person name="Kuo A."/>
            <person name="Sato A."/>
            <person name="Lyhne E.K."/>
            <person name="Kogle M.E."/>
            <person name="Wiebenga A."/>
            <person name="Kun R.S."/>
            <person name="Lubbers R.J."/>
            <person name="Makela M.R."/>
            <person name="Barry K."/>
            <person name="Chovatia M."/>
            <person name="Clum A."/>
            <person name="Daum C."/>
            <person name="Haridas S."/>
            <person name="He G."/>
            <person name="LaButti K."/>
            <person name="Lipzen A."/>
            <person name="Mondo S."/>
            <person name="Riley R."/>
            <person name="Salamov A."/>
            <person name="Simmons B.A."/>
            <person name="Magnuson J.K."/>
            <person name="Henrissat B."/>
            <person name="Mortensen U.H."/>
            <person name="Larsen T.O."/>
            <person name="Devries R.P."/>
            <person name="Grigoriev I.V."/>
            <person name="Machida M."/>
            <person name="Baker S.E."/>
            <person name="Andersen M.R."/>
        </authorList>
    </citation>
    <scope>NUCLEOTIDE SEQUENCE [LARGE SCALE GENOMIC DNA]</scope>
    <source>
        <strain evidence="13 14">IBT 29228</strain>
    </source>
</reference>
<gene>
    <name evidence="13" type="ORF">BDV26DRAFT_296112</name>
</gene>
<sequence>MDINSLLSPQESNSQSGRSSPSAAPNSVSNTSIPSTGPPPKPLRKNRAGQSRQGMTSSPLAQHVFAPPHVSEPSPPAISPTVAPTAGSGNGTPPAADLPPPRQPSTPGMDTLADLASMQHHQPQRSNAPLLRSTESYESQLSPSTMYPHVGSVAHNTPTPRSSFDIAMSDGPREAARRNYMDTSLVPNAQRLATELFAQIQENPQSYDAHVNFVRLLHSGFVNHVYPPNNPEIHGDPRKYDLLKDMRTAREEMDKLFAMGEDLWAEWIQDESMLAQTVDERIAVMELCQRSVEEEYGSTKLWSIYGEWVLYLYNSAHGEGDQHQWTEEDRMIGREVFSWQSVLDVWQRGAEATRWRTPDSHLVWDRFLDLQTQDITRNPSQEKISHVRNLFDIRLQTPHANWDQTFQTFSGFVSTYYNANYENIMADTAGRYATACKEEYSAREPFEIRLRNAAESGDPTQEWSIFMEYIEWEVSNNHRNRHSNFELVNAVYQRAVLRFPTDADMWEDFVMFLIDESMHGNANTTTISTLDRATRHCPSSGTLWSQYLLSSEREGQSFAKIADIKHKATSTGLLDVAGMEEVLKVHTAWCSYLRRRAFMSDSTDEDLDVAEVGIRSAIESVQELGEKKYGRSYQGDPLFRLERIYIRYLSESGSWDSARETFKGLMSRRGNSYEFWLTYYEWELISWSKFVQGEATVDAARRTPNPSFATAVLKQAIKRTDLDWPEKIMQTYIAHCEDYEDSDELQLAILETRKAMRAVRARRECDAKEQELAAQQAQAASSDQTTHPEKRKREEEETNLNGGLPAKRARGVEEATAAEAEPAALRRDRENATVVVKNLPHQITEHKVRQFFRHCGTINSVKMFPGGGNSEVAVIEFNSRDEALVAQTRDQKSLDDNTIEVQVGTCSTLFVTNFPPEADENYIRDLFRECGEIIDVRFPSLKYNTHRRFCYVQFKTPEAAHSATKLDGTTVGKGLMLTAKISDPSRKQDRHGPIYEGREVHVSNVDFKASERDVKELFSKYGTVELVRLPRKVDGGSKGFGYIVFSTKDEATAALAMDGQEYRSRALHVKISAPQSTKRSATTIVSHVGKSQSPAAEVNGNKESADTDIPGNERAARSLGLMNIPDTVNDARIRALVEPYGKLIKVVLRPDHQGAIVEFADVNHAGRASLELEGQEITPGRRLHVGTVPEMLKQSAEDKDGRTQPSSKPKEKQGAFLPPTGPIKRPQQPGSRGGRRGGLGVKRAVPHGEHNGEKTMTTTTMMTTDSAPSAEGGKTKKSNDDFRAMIQRGREE</sequence>
<feature type="domain" description="RRM" evidence="12">
    <location>
        <begin position="907"/>
        <end position="984"/>
    </location>
</feature>
<dbReference type="FunFam" id="3.30.70.330:FF:000365">
    <property type="entry name" value="U4/U6 snRNA-associated-splicing factor PRP24"/>
    <property type="match status" value="1"/>
</dbReference>
<feature type="domain" description="RRM" evidence="12">
    <location>
        <begin position="998"/>
        <end position="1074"/>
    </location>
</feature>
<evidence type="ECO:0000256" key="5">
    <source>
        <dbReference type="ARBA" id="ARBA00022884"/>
    </source>
</evidence>
<evidence type="ECO:0000256" key="11">
    <source>
        <dbReference type="SAM" id="MobiDB-lite"/>
    </source>
</evidence>
<dbReference type="InterPro" id="IPR011990">
    <property type="entry name" value="TPR-like_helical_dom_sf"/>
</dbReference>
<dbReference type="GO" id="GO:0008380">
    <property type="term" value="P:RNA splicing"/>
    <property type="evidence" value="ECO:0007669"/>
    <property type="project" value="UniProtKB-KW"/>
</dbReference>
<dbReference type="OrthoDB" id="360390at2759"/>
<feature type="domain" description="RRM" evidence="12">
    <location>
        <begin position="832"/>
        <end position="908"/>
    </location>
</feature>
<evidence type="ECO:0000256" key="10">
    <source>
        <dbReference type="PROSITE-ProRule" id="PRU00176"/>
    </source>
</evidence>
<dbReference type="Gene3D" id="3.30.70.330">
    <property type="match status" value="4"/>
</dbReference>
<comment type="subcellular location">
    <subcellularLocation>
        <location evidence="2">Nucleus</location>
    </subcellularLocation>
</comment>
<dbReference type="CDD" id="cd12296">
    <property type="entry name" value="RRM1_Prp24"/>
    <property type="match status" value="1"/>
</dbReference>
<evidence type="ECO:0000313" key="13">
    <source>
        <dbReference type="EMBL" id="KAE8374258.1"/>
    </source>
</evidence>
<protein>
    <recommendedName>
        <fullName evidence="9">U4/U6 snRNA-associated-splicing factor PRP24</fullName>
    </recommendedName>
</protein>
<comment type="function">
    <text evidence="8">Functions as a recycling factor of the spliceosome, a machinery that forms on each precursor-messenger RNA (pre-mRNA) and catalyzes the removal of introns. Chaperones the re-annealing of U4 and U6 snRNAs (small nuclear RNAs) released from previous rounds of splicing, an initial step in reforming the U4/U6-U5 tri-snRNP (small nuclear ribonucleoprotein) that can reassemble into another spliceosome complex; this step involves binding U6 and facilitating the unwinding of the U6 internal stem loop, followed by base-pairing of U6 to U4.</text>
</comment>
<feature type="compositionally biased region" description="Polar residues" evidence="11">
    <location>
        <begin position="48"/>
        <end position="60"/>
    </location>
</feature>
<name>A0A5N7AZF8_9EURO</name>
<evidence type="ECO:0000256" key="7">
    <source>
        <dbReference type="ARBA" id="ARBA00023242"/>
    </source>
</evidence>
<dbReference type="Pfam" id="PF16842">
    <property type="entry name" value="RRM_occluded"/>
    <property type="match status" value="1"/>
</dbReference>
<dbReference type="GO" id="GO:0003723">
    <property type="term" value="F:RNA binding"/>
    <property type="evidence" value="ECO:0007669"/>
    <property type="project" value="UniProtKB-UniRule"/>
</dbReference>
<evidence type="ECO:0000256" key="6">
    <source>
        <dbReference type="ARBA" id="ARBA00023187"/>
    </source>
</evidence>
<accession>A0A5N7AZF8</accession>
<evidence type="ECO:0000256" key="1">
    <source>
        <dbReference type="ARBA" id="ARBA00002863"/>
    </source>
</evidence>
<feature type="region of interest" description="Disordered" evidence="11">
    <location>
        <begin position="1193"/>
        <end position="1292"/>
    </location>
</feature>
<keyword evidence="4" id="KW-0677">Repeat</keyword>
<keyword evidence="14" id="KW-1185">Reference proteome</keyword>
<feature type="compositionally biased region" description="Polar residues" evidence="11">
    <location>
        <begin position="119"/>
        <end position="145"/>
    </location>
</feature>
<feature type="domain" description="RRM" evidence="12">
    <location>
        <begin position="1117"/>
        <end position="1190"/>
    </location>
</feature>
<dbReference type="FunFam" id="3.30.70.330:FF:000588">
    <property type="entry name" value="Pre-mRNA splicing factor (Prp24), putative"/>
    <property type="match status" value="1"/>
</dbReference>
<feature type="region of interest" description="Disordered" evidence="11">
    <location>
        <begin position="1087"/>
        <end position="1109"/>
    </location>
</feature>